<organism evidence="1 2">
    <name type="scientific">Levilactobacillus bambusae</name>
    <dbReference type="NCBI Taxonomy" id="2024736"/>
    <lineage>
        <taxon>Bacteria</taxon>
        <taxon>Bacillati</taxon>
        <taxon>Bacillota</taxon>
        <taxon>Bacilli</taxon>
        <taxon>Lactobacillales</taxon>
        <taxon>Lactobacillaceae</taxon>
        <taxon>Levilactobacillus</taxon>
    </lineage>
</organism>
<accession>A0A2V1N061</accession>
<dbReference type="Pfam" id="PF08282">
    <property type="entry name" value="Hydrolase_3"/>
    <property type="match status" value="1"/>
</dbReference>
<dbReference type="InterPro" id="IPR023214">
    <property type="entry name" value="HAD_sf"/>
</dbReference>
<dbReference type="PANTHER" id="PTHR10000:SF8">
    <property type="entry name" value="HAD SUPERFAMILY HYDROLASE-LIKE, TYPE 3"/>
    <property type="match status" value="1"/>
</dbReference>
<dbReference type="SFLD" id="SFLDS00003">
    <property type="entry name" value="Haloacid_Dehalogenase"/>
    <property type="match status" value="1"/>
</dbReference>
<proteinExistence type="predicted"/>
<dbReference type="InterPro" id="IPR036412">
    <property type="entry name" value="HAD-like_sf"/>
</dbReference>
<comment type="caution">
    <text evidence="1">The sequence shown here is derived from an EMBL/GenBank/DDBJ whole genome shotgun (WGS) entry which is preliminary data.</text>
</comment>
<keyword evidence="2" id="KW-1185">Reference proteome</keyword>
<protein>
    <submittedName>
        <fullName evidence="1">Haloacid dehalogenase</fullName>
    </submittedName>
</protein>
<evidence type="ECO:0000313" key="1">
    <source>
        <dbReference type="EMBL" id="PWG00604.1"/>
    </source>
</evidence>
<dbReference type="CDD" id="cd07516">
    <property type="entry name" value="HAD_Pase"/>
    <property type="match status" value="1"/>
</dbReference>
<dbReference type="EMBL" id="QCXQ01000002">
    <property type="protein sequence ID" value="PWG00604.1"/>
    <property type="molecule type" value="Genomic_DNA"/>
</dbReference>
<dbReference type="Proteomes" id="UP000245080">
    <property type="component" value="Unassembled WGS sequence"/>
</dbReference>
<gene>
    <name evidence="1" type="ORF">DCM90_05480</name>
</gene>
<dbReference type="GO" id="GO:0005829">
    <property type="term" value="C:cytosol"/>
    <property type="evidence" value="ECO:0007669"/>
    <property type="project" value="TreeGrafter"/>
</dbReference>
<reference evidence="1 2" key="1">
    <citation type="journal article" date="2018" name="Int. J. Syst. Evol. Microbiol.">
        <title>Lactobacillus bambusae sp. nov., isolated from a traditional fermented Ma-bamboo shoots of Taiwan.</title>
        <authorList>
            <person name="Wang L.-T."/>
        </authorList>
    </citation>
    <scope>NUCLEOTIDE SEQUENCE [LARGE SCALE GENOMIC DNA]</scope>
    <source>
        <strain evidence="1 2">BS-W1</strain>
    </source>
</reference>
<dbReference type="SFLD" id="SFLDG01140">
    <property type="entry name" value="C2.B:_Phosphomannomutase_and_P"/>
    <property type="match status" value="1"/>
</dbReference>
<evidence type="ECO:0000313" key="2">
    <source>
        <dbReference type="Proteomes" id="UP000245080"/>
    </source>
</evidence>
<dbReference type="GO" id="GO:0016791">
    <property type="term" value="F:phosphatase activity"/>
    <property type="evidence" value="ECO:0007669"/>
    <property type="project" value="TreeGrafter"/>
</dbReference>
<dbReference type="OrthoDB" id="9790031at2"/>
<dbReference type="InterPro" id="IPR000150">
    <property type="entry name" value="Cof"/>
</dbReference>
<dbReference type="GO" id="GO:0000287">
    <property type="term" value="F:magnesium ion binding"/>
    <property type="evidence" value="ECO:0007669"/>
    <property type="project" value="TreeGrafter"/>
</dbReference>
<dbReference type="SFLD" id="SFLDG01144">
    <property type="entry name" value="C2.B.4:_PGP_Like"/>
    <property type="match status" value="1"/>
</dbReference>
<dbReference type="NCBIfam" id="TIGR01484">
    <property type="entry name" value="HAD-SF-IIB"/>
    <property type="match status" value="1"/>
</dbReference>
<dbReference type="PANTHER" id="PTHR10000">
    <property type="entry name" value="PHOSPHOSERINE PHOSPHATASE"/>
    <property type="match status" value="1"/>
</dbReference>
<dbReference type="SUPFAM" id="SSF56784">
    <property type="entry name" value="HAD-like"/>
    <property type="match status" value="1"/>
</dbReference>
<dbReference type="NCBIfam" id="TIGR00099">
    <property type="entry name" value="Cof-subfamily"/>
    <property type="match status" value="1"/>
</dbReference>
<dbReference type="AlphaFoldDB" id="A0A2V1N061"/>
<dbReference type="Gene3D" id="3.40.50.1000">
    <property type="entry name" value="HAD superfamily/HAD-like"/>
    <property type="match status" value="1"/>
</dbReference>
<sequence>MYKMITSDLDETLLRADGSISQANVDAIEAAVSRGVKFVPNTGRSYLTVQALLKQLGLYQTADEYVISYNGGVVVENAGNQIVISHAMPYDEAKLAFDTLRQFETADVHVYTTDQLYIYRVRADDEAYFKTRNVTYIPMATPDFSIFKDQTIMKVIAMNPDETVRHQMFAAIEEAFNGGINVTYSSGIYVEVNHAGVDKGQAVIELGERLGITPDEIVAFGDNSNDLAMLTQVGMPVSVANGIPEVQQAAKLVTDADYEDGVAEGIKKLGLM</sequence>
<dbReference type="Gene3D" id="3.30.1240.10">
    <property type="match status" value="1"/>
</dbReference>
<dbReference type="RefSeq" id="WP_109250328.1">
    <property type="nucleotide sequence ID" value="NZ_QCXQ01000002.1"/>
</dbReference>
<name>A0A2V1N061_9LACO</name>
<dbReference type="InterPro" id="IPR006379">
    <property type="entry name" value="HAD-SF_hydro_IIB"/>
</dbReference>